<keyword evidence="3" id="KW-1185">Reference proteome</keyword>
<dbReference type="SUPFAM" id="SSF55797">
    <property type="entry name" value="PR-1-like"/>
    <property type="match status" value="1"/>
</dbReference>
<keyword evidence="1" id="KW-0472">Membrane</keyword>
<reference evidence="4" key="1">
    <citation type="submission" date="2017-02" db="UniProtKB">
        <authorList>
            <consortium name="WormBaseParasite"/>
        </authorList>
    </citation>
    <scope>IDENTIFICATION</scope>
</reference>
<dbReference type="PANTHER" id="PTHR10334">
    <property type="entry name" value="CYSTEINE-RICH SECRETORY PROTEIN-RELATED"/>
    <property type="match status" value="1"/>
</dbReference>
<dbReference type="SMART" id="SM00198">
    <property type="entry name" value="SCP"/>
    <property type="match status" value="1"/>
</dbReference>
<evidence type="ECO:0000313" key="4">
    <source>
        <dbReference type="WBParaSite" id="ALUE_0000589101-mRNA-1"/>
    </source>
</evidence>
<dbReference type="InterPro" id="IPR001283">
    <property type="entry name" value="CRISP-related"/>
</dbReference>
<dbReference type="Proteomes" id="UP000036681">
    <property type="component" value="Unplaced"/>
</dbReference>
<name>A0A0M3HTD5_ASCLU</name>
<feature type="domain" description="SCP" evidence="2">
    <location>
        <begin position="25"/>
        <end position="157"/>
    </location>
</feature>
<dbReference type="WBParaSite" id="ALUE_0000589101-mRNA-1">
    <property type="protein sequence ID" value="ALUE_0000589101-mRNA-1"/>
    <property type="gene ID" value="ALUE_0000589101"/>
</dbReference>
<evidence type="ECO:0000259" key="2">
    <source>
        <dbReference type="SMART" id="SM00198"/>
    </source>
</evidence>
<feature type="transmembrane region" description="Helical" evidence="1">
    <location>
        <begin position="6"/>
        <end position="27"/>
    </location>
</feature>
<dbReference type="InterPro" id="IPR014044">
    <property type="entry name" value="CAP_dom"/>
</dbReference>
<sequence length="158" mass="18290">MQTSIILRSFTICVLIVISYAFDVALFKNMLHEQYNFYRSLHSAPPVHMNKGISATAERWSEILGTQSSRVCLHHSGRGGENLFFYWSYRPATELELATMTAKAFYREIALYDFSHPGYRKPAAHFTEMVWRAVSEIGIGLYMNVYKYVSLIMHLLSY</sequence>
<keyword evidence="1" id="KW-0812">Transmembrane</keyword>
<keyword evidence="1" id="KW-1133">Transmembrane helix</keyword>
<proteinExistence type="predicted"/>
<protein>
    <submittedName>
        <fullName evidence="4">SCP domain-containing protein</fullName>
    </submittedName>
</protein>
<evidence type="ECO:0000256" key="1">
    <source>
        <dbReference type="SAM" id="Phobius"/>
    </source>
</evidence>
<accession>A0A0M3HTD5</accession>
<dbReference type="Gene3D" id="3.40.33.10">
    <property type="entry name" value="CAP"/>
    <property type="match status" value="1"/>
</dbReference>
<dbReference type="InterPro" id="IPR035940">
    <property type="entry name" value="CAP_sf"/>
</dbReference>
<organism evidence="3 4">
    <name type="scientific">Ascaris lumbricoides</name>
    <name type="common">Giant roundworm</name>
    <dbReference type="NCBI Taxonomy" id="6252"/>
    <lineage>
        <taxon>Eukaryota</taxon>
        <taxon>Metazoa</taxon>
        <taxon>Ecdysozoa</taxon>
        <taxon>Nematoda</taxon>
        <taxon>Chromadorea</taxon>
        <taxon>Rhabditida</taxon>
        <taxon>Spirurina</taxon>
        <taxon>Ascaridomorpha</taxon>
        <taxon>Ascaridoidea</taxon>
        <taxon>Ascarididae</taxon>
        <taxon>Ascaris</taxon>
    </lineage>
</organism>
<dbReference type="Pfam" id="PF00188">
    <property type="entry name" value="CAP"/>
    <property type="match status" value="1"/>
</dbReference>
<dbReference type="AlphaFoldDB" id="A0A0M3HTD5"/>
<evidence type="ECO:0000313" key="3">
    <source>
        <dbReference type="Proteomes" id="UP000036681"/>
    </source>
</evidence>